<accession>A0A1Z4KJX5</accession>
<reference evidence="1 2" key="1">
    <citation type="submission" date="2017-06" db="EMBL/GenBank/DDBJ databases">
        <title>Genome sequencing of cyanobaciteial culture collection at National Institute for Environmental Studies (NIES).</title>
        <authorList>
            <person name="Hirose Y."/>
            <person name="Shimura Y."/>
            <person name="Fujisawa T."/>
            <person name="Nakamura Y."/>
            <person name="Kawachi M."/>
        </authorList>
    </citation>
    <scope>NUCLEOTIDE SEQUENCE [LARGE SCALE GENOMIC DNA]</scope>
    <source>
        <strain evidence="1 2">NIES-23</strain>
    </source>
</reference>
<evidence type="ECO:0000313" key="2">
    <source>
        <dbReference type="Proteomes" id="UP000217507"/>
    </source>
</evidence>
<dbReference type="Proteomes" id="UP000217507">
    <property type="component" value="Chromosome"/>
</dbReference>
<dbReference type="InterPro" id="IPR014968">
    <property type="entry name" value="XisI"/>
</dbReference>
<dbReference type="CDD" id="cd16382">
    <property type="entry name" value="XisI-like"/>
    <property type="match status" value="1"/>
</dbReference>
<dbReference type="InterPro" id="IPR035943">
    <property type="entry name" value="XisI-like_sf"/>
</dbReference>
<evidence type="ECO:0008006" key="3">
    <source>
        <dbReference type="Google" id="ProtNLM"/>
    </source>
</evidence>
<gene>
    <name evidence="1" type="ORF">NIES23_20660</name>
</gene>
<dbReference type="SUPFAM" id="SSF143847">
    <property type="entry name" value="XisI-like"/>
    <property type="match status" value="1"/>
</dbReference>
<dbReference type="Pfam" id="PF08869">
    <property type="entry name" value="XisI"/>
    <property type="match status" value="1"/>
</dbReference>
<organism evidence="1 2">
    <name type="scientific">Trichormus variabilis NIES-23</name>
    <dbReference type="NCBI Taxonomy" id="1973479"/>
    <lineage>
        <taxon>Bacteria</taxon>
        <taxon>Bacillati</taxon>
        <taxon>Cyanobacteriota</taxon>
        <taxon>Cyanophyceae</taxon>
        <taxon>Nostocales</taxon>
        <taxon>Nostocaceae</taxon>
        <taxon>Trichormus</taxon>
    </lineage>
</organism>
<dbReference type="Gene3D" id="3.30.310.110">
    <property type="entry name" value="XisI-like"/>
    <property type="match status" value="1"/>
</dbReference>
<dbReference type="EMBL" id="AP018216">
    <property type="protein sequence ID" value="BAY69272.1"/>
    <property type="molecule type" value="Genomic_DNA"/>
</dbReference>
<dbReference type="AlphaFoldDB" id="A0A1Z4KJX5"/>
<proteinExistence type="predicted"/>
<evidence type="ECO:0000313" key="1">
    <source>
        <dbReference type="EMBL" id="BAY69272.1"/>
    </source>
</evidence>
<protein>
    <recommendedName>
        <fullName evidence="3">XisI protein</fullName>
    </recommendedName>
</protein>
<name>A0A1Z4KJX5_ANAVA</name>
<sequence length="114" mass="13400">MDKLTDYPKLIQRILSEYIELSNRRSNPDIETFLIVDESKAQYIWMNLGWQNGERVTGMTVYVRIRDGKFWIEEDWTEDGIATDLVRLGVPKEDIVLAFHEPSIRKYTDFAVVS</sequence>